<proteinExistence type="predicted"/>
<reference evidence="2 3" key="1">
    <citation type="submission" date="2019-04" db="EMBL/GenBank/DDBJ databases">
        <authorList>
            <person name="Feng G."/>
            <person name="Zhang J."/>
            <person name="Zhu H."/>
        </authorList>
    </citation>
    <scope>NUCLEOTIDE SEQUENCE [LARGE SCALE GENOMIC DNA]</scope>
    <source>
        <strain evidence="2 3">9PBR-1</strain>
    </source>
</reference>
<evidence type="ECO:0000256" key="1">
    <source>
        <dbReference type="SAM" id="MobiDB-lite"/>
    </source>
</evidence>
<keyword evidence="3" id="KW-1185">Reference proteome</keyword>
<dbReference type="EMBL" id="SRMB01000001">
    <property type="protein sequence ID" value="TGE29820.1"/>
    <property type="molecule type" value="Genomic_DNA"/>
</dbReference>
<feature type="region of interest" description="Disordered" evidence="1">
    <location>
        <begin position="64"/>
        <end position="91"/>
    </location>
</feature>
<protein>
    <submittedName>
        <fullName evidence="2">Uncharacterized protein</fullName>
    </submittedName>
</protein>
<gene>
    <name evidence="2" type="ORF">E5K02_10275</name>
</gene>
<dbReference type="RefSeq" id="WP_135394626.1">
    <property type="nucleotide sequence ID" value="NZ_SRMB01000001.1"/>
</dbReference>
<evidence type="ECO:0000313" key="3">
    <source>
        <dbReference type="Proteomes" id="UP000298471"/>
    </source>
</evidence>
<organism evidence="2 3">
    <name type="scientific">Hymenobacter metallicola</name>
    <dbReference type="NCBI Taxonomy" id="2563114"/>
    <lineage>
        <taxon>Bacteria</taxon>
        <taxon>Pseudomonadati</taxon>
        <taxon>Bacteroidota</taxon>
        <taxon>Cytophagia</taxon>
        <taxon>Cytophagales</taxon>
        <taxon>Hymenobacteraceae</taxon>
        <taxon>Hymenobacter</taxon>
    </lineage>
</organism>
<evidence type="ECO:0000313" key="2">
    <source>
        <dbReference type="EMBL" id="TGE29820.1"/>
    </source>
</evidence>
<accession>A0A4Z0QIJ8</accession>
<dbReference type="AlphaFoldDB" id="A0A4Z0QIJ8"/>
<name>A0A4Z0QIJ8_9BACT</name>
<dbReference type="Proteomes" id="UP000298471">
    <property type="component" value="Unassembled WGS sequence"/>
</dbReference>
<comment type="caution">
    <text evidence="2">The sequence shown here is derived from an EMBL/GenBank/DDBJ whole genome shotgun (WGS) entry which is preliminary data.</text>
</comment>
<sequence length="111" mass="11844">MSLAALVAGLPLEKDKLYTRQTFQRHLSADQLAEAVALDLVCYRSQFGVEEFWVDGQPHMRATRFSAPRKGGVGVPAPKEQGGAIMPVPKAKKPAATKKVQLAPAGAGLFG</sequence>